<name>A0A7L5DW58_9SPHI</name>
<evidence type="ECO:0000259" key="1">
    <source>
        <dbReference type="Pfam" id="PF00535"/>
    </source>
</evidence>
<dbReference type="EMBL" id="CP051682">
    <property type="protein sequence ID" value="QJD95325.1"/>
    <property type="molecule type" value="Genomic_DNA"/>
</dbReference>
<dbReference type="GO" id="GO:0016758">
    <property type="term" value="F:hexosyltransferase activity"/>
    <property type="evidence" value="ECO:0007669"/>
    <property type="project" value="UniProtKB-ARBA"/>
</dbReference>
<dbReference type="PANTHER" id="PTHR22916:SF3">
    <property type="entry name" value="UDP-GLCNAC:BETAGAL BETA-1,3-N-ACETYLGLUCOSAMINYLTRANSFERASE-LIKE PROTEIN 1"/>
    <property type="match status" value="1"/>
</dbReference>
<dbReference type="PANTHER" id="PTHR22916">
    <property type="entry name" value="GLYCOSYLTRANSFERASE"/>
    <property type="match status" value="1"/>
</dbReference>
<protein>
    <submittedName>
        <fullName evidence="2">Glycosyltransferase</fullName>
    </submittedName>
</protein>
<dbReference type="KEGG" id="mrob:HH214_05300"/>
<organism evidence="2 3">
    <name type="scientific">Mucilaginibacter robiniae</name>
    <dbReference type="NCBI Taxonomy" id="2728022"/>
    <lineage>
        <taxon>Bacteria</taxon>
        <taxon>Pseudomonadati</taxon>
        <taxon>Bacteroidota</taxon>
        <taxon>Sphingobacteriia</taxon>
        <taxon>Sphingobacteriales</taxon>
        <taxon>Sphingobacteriaceae</taxon>
        <taxon>Mucilaginibacter</taxon>
    </lineage>
</organism>
<evidence type="ECO:0000313" key="3">
    <source>
        <dbReference type="Proteomes" id="UP000503278"/>
    </source>
</evidence>
<dbReference type="Gene3D" id="3.90.550.10">
    <property type="entry name" value="Spore Coat Polysaccharide Biosynthesis Protein SpsA, Chain A"/>
    <property type="match status" value="1"/>
</dbReference>
<dbReference type="CDD" id="cd06433">
    <property type="entry name" value="GT_2_WfgS_like"/>
    <property type="match status" value="1"/>
</dbReference>
<dbReference type="Proteomes" id="UP000503278">
    <property type="component" value="Chromosome"/>
</dbReference>
<dbReference type="RefSeq" id="WP_169606342.1">
    <property type="nucleotide sequence ID" value="NZ_CP051682.1"/>
</dbReference>
<evidence type="ECO:0000313" key="2">
    <source>
        <dbReference type="EMBL" id="QJD95325.1"/>
    </source>
</evidence>
<dbReference type="Pfam" id="PF00535">
    <property type="entry name" value="Glycos_transf_2"/>
    <property type="match status" value="1"/>
</dbReference>
<keyword evidence="3" id="KW-1185">Reference proteome</keyword>
<accession>A0A7L5DW58</accession>
<feature type="domain" description="Glycosyltransferase 2-like" evidence="1">
    <location>
        <begin position="20"/>
        <end position="144"/>
    </location>
</feature>
<reference evidence="2 3" key="1">
    <citation type="submission" date="2020-04" db="EMBL/GenBank/DDBJ databases">
        <title>Genome sequencing of novel species.</title>
        <authorList>
            <person name="Heo J."/>
            <person name="Kim S.-J."/>
            <person name="Kim J.-S."/>
            <person name="Hong S.-B."/>
            <person name="Kwon S.-W."/>
        </authorList>
    </citation>
    <scope>NUCLEOTIDE SEQUENCE [LARGE SCALE GENOMIC DNA]</scope>
    <source>
        <strain evidence="2 3">F39-2</strain>
    </source>
</reference>
<dbReference type="SUPFAM" id="SSF53448">
    <property type="entry name" value="Nucleotide-diphospho-sugar transferases"/>
    <property type="match status" value="1"/>
</dbReference>
<sequence length="251" mass="29411">MKQGGTRIWANNHEHQPMVSIIIVTFNASKYLDECLQSIFKQSFTDYELIIKDGSSTDGTLAILEKYQQQITYWESSPDQGIYDAMNQAVKLTRGRWIYFLGADDRLLEGFSTMCQQLQQPDTLYYGNCMSDKGLLGGQYSAYKIAKYAICQQALFYPKVVFQKYQYHTQYHVYADYALNLQCWGDKAIIKNYFPISVAWYTLTGYSAVAQDNLFKQHKPLLIKQSMGWLMYLRFLYKRRKEQRRPGSNFY</sequence>
<proteinExistence type="predicted"/>
<gene>
    <name evidence="2" type="ORF">HH214_05300</name>
</gene>
<dbReference type="AlphaFoldDB" id="A0A7L5DW58"/>
<keyword evidence="2" id="KW-0808">Transferase</keyword>
<dbReference type="InterPro" id="IPR029044">
    <property type="entry name" value="Nucleotide-diphossugar_trans"/>
</dbReference>
<dbReference type="InterPro" id="IPR001173">
    <property type="entry name" value="Glyco_trans_2-like"/>
</dbReference>